<organism evidence="1 2">
    <name type="scientific">Paenibacillus terreus</name>
    <dbReference type="NCBI Taxonomy" id="1387834"/>
    <lineage>
        <taxon>Bacteria</taxon>
        <taxon>Bacillati</taxon>
        <taxon>Bacillota</taxon>
        <taxon>Bacilli</taxon>
        <taxon>Bacillales</taxon>
        <taxon>Paenibacillaceae</taxon>
        <taxon>Paenibacillus</taxon>
    </lineage>
</organism>
<evidence type="ECO:0000313" key="2">
    <source>
        <dbReference type="Proteomes" id="UP001580407"/>
    </source>
</evidence>
<gene>
    <name evidence="1" type="ORF">ACE3NQ_02230</name>
</gene>
<accession>A0ABV5B213</accession>
<comment type="caution">
    <text evidence="1">The sequence shown here is derived from an EMBL/GenBank/DDBJ whole genome shotgun (WGS) entry which is preliminary data.</text>
</comment>
<dbReference type="Proteomes" id="UP001580407">
    <property type="component" value="Unassembled WGS sequence"/>
</dbReference>
<evidence type="ECO:0000313" key="1">
    <source>
        <dbReference type="EMBL" id="MFB5679732.1"/>
    </source>
</evidence>
<reference evidence="1 2" key="1">
    <citation type="submission" date="2024-09" db="EMBL/GenBank/DDBJ databases">
        <authorList>
            <person name="Ruan L."/>
        </authorList>
    </citation>
    <scope>NUCLEOTIDE SEQUENCE [LARGE SCALE GENOMIC DNA]</scope>
    <source>
        <strain evidence="1 2">D33</strain>
    </source>
</reference>
<dbReference type="EMBL" id="JBHILM010000002">
    <property type="protein sequence ID" value="MFB5679732.1"/>
    <property type="molecule type" value="Genomic_DNA"/>
</dbReference>
<protein>
    <submittedName>
        <fullName evidence="1">Uncharacterized protein</fullName>
    </submittedName>
</protein>
<sequence length="44" mass="4687">MIPVQIHVRVQTAHADSISTRTVPECSAADDFRACSAAAGDQIF</sequence>
<keyword evidence="2" id="KW-1185">Reference proteome</keyword>
<dbReference type="RefSeq" id="WP_375523569.1">
    <property type="nucleotide sequence ID" value="NZ_JBHILM010000002.1"/>
</dbReference>
<name>A0ABV5B213_9BACL</name>
<proteinExistence type="predicted"/>